<evidence type="ECO:0000259" key="13">
    <source>
        <dbReference type="Pfam" id="PF00734"/>
    </source>
</evidence>
<dbReference type="InterPro" id="IPR035971">
    <property type="entry name" value="CBD_sf"/>
</dbReference>
<dbReference type="SUPFAM" id="SSF49899">
    <property type="entry name" value="Concanavalin A-like lectins/glucanases"/>
    <property type="match status" value="1"/>
</dbReference>
<feature type="signal peptide" evidence="12">
    <location>
        <begin position="1"/>
        <end position="22"/>
    </location>
</feature>
<keyword evidence="3 12" id="KW-0732">Signal</keyword>
<feature type="domain" description="CBM1" evidence="13">
    <location>
        <begin position="421"/>
        <end position="438"/>
    </location>
</feature>
<evidence type="ECO:0000256" key="9">
    <source>
        <dbReference type="ARBA" id="ARBA00023295"/>
    </source>
</evidence>
<evidence type="ECO:0000256" key="4">
    <source>
        <dbReference type="ARBA" id="ARBA00022801"/>
    </source>
</evidence>
<evidence type="ECO:0000256" key="3">
    <source>
        <dbReference type="ARBA" id="ARBA00022729"/>
    </source>
</evidence>
<evidence type="ECO:0000313" key="15">
    <source>
        <dbReference type="Proteomes" id="UP000297595"/>
    </source>
</evidence>
<evidence type="ECO:0000256" key="11">
    <source>
        <dbReference type="RuleBase" id="RU361164"/>
    </source>
</evidence>
<proteinExistence type="inferred from homology"/>
<dbReference type="EC" id="3.2.1.-" evidence="11"/>
<evidence type="ECO:0000256" key="10">
    <source>
        <dbReference type="ARBA" id="ARBA00023326"/>
    </source>
</evidence>
<keyword evidence="6" id="KW-1015">Disulfide bond</keyword>
<dbReference type="GO" id="GO:0005576">
    <property type="term" value="C:extracellular region"/>
    <property type="evidence" value="ECO:0007669"/>
    <property type="project" value="InterPro"/>
</dbReference>
<evidence type="ECO:0000256" key="8">
    <source>
        <dbReference type="ARBA" id="ARBA00023277"/>
    </source>
</evidence>
<keyword evidence="9 11" id="KW-0326">Glycosidase</keyword>
<dbReference type="InterPro" id="IPR037019">
    <property type="entry name" value="Glyco_hydro_7_sf"/>
</dbReference>
<comment type="similarity">
    <text evidence="2 11">Belongs to the glycosyl hydrolase 7 (cellulase C) family.</text>
</comment>
<dbReference type="AlphaFoldDB" id="A0A8H2DVB0"/>
<keyword evidence="7" id="KW-0325">Glycoprotein</keyword>
<organism evidence="14 15">
    <name type="scientific">Orbilia oligospora</name>
    <name type="common">Nematode-trapping fungus</name>
    <name type="synonym">Arthrobotrys oligospora</name>
    <dbReference type="NCBI Taxonomy" id="2813651"/>
    <lineage>
        <taxon>Eukaryota</taxon>
        <taxon>Fungi</taxon>
        <taxon>Dikarya</taxon>
        <taxon>Ascomycota</taxon>
        <taxon>Pezizomycotina</taxon>
        <taxon>Orbiliomycetes</taxon>
        <taxon>Orbiliales</taxon>
        <taxon>Orbiliaceae</taxon>
        <taxon>Orbilia</taxon>
    </lineage>
</organism>
<evidence type="ECO:0000256" key="2">
    <source>
        <dbReference type="ARBA" id="ARBA00006044"/>
    </source>
</evidence>
<dbReference type="Pfam" id="PF00840">
    <property type="entry name" value="Glyco_hydro_7"/>
    <property type="match status" value="1"/>
</dbReference>
<comment type="caution">
    <text evidence="14">The sequence shown here is derived from an EMBL/GenBank/DDBJ whole genome shotgun (WGS) entry which is preliminary data.</text>
</comment>
<dbReference type="Pfam" id="PF00734">
    <property type="entry name" value="CBM_1"/>
    <property type="match status" value="1"/>
</dbReference>
<evidence type="ECO:0000256" key="6">
    <source>
        <dbReference type="ARBA" id="ARBA00023157"/>
    </source>
</evidence>
<dbReference type="GO" id="GO:0030248">
    <property type="term" value="F:cellulose binding"/>
    <property type="evidence" value="ECO:0007669"/>
    <property type="project" value="InterPro"/>
</dbReference>
<dbReference type="InterPro" id="IPR013320">
    <property type="entry name" value="ConA-like_dom_sf"/>
</dbReference>
<comment type="catalytic activity">
    <reaction evidence="1">
        <text>Endohydrolysis of (1-&gt;4)-beta-D-glucosidic linkages in cellulose, lichenin and cereal beta-D-glucans.</text>
        <dbReference type="EC" id="3.2.1.4"/>
    </reaction>
</comment>
<name>A0A8H2DVB0_ORBOL</name>
<keyword evidence="10 11" id="KW-0624">Polysaccharide degradation</keyword>
<keyword evidence="8" id="KW-0119">Carbohydrate metabolism</keyword>
<reference evidence="14 15" key="1">
    <citation type="submission" date="2019-03" db="EMBL/GenBank/DDBJ databases">
        <title>Nematode-trapping fungi genome.</title>
        <authorList>
            <person name="Vidal-Diez De Ulzurrun G."/>
        </authorList>
    </citation>
    <scope>NUCLEOTIDE SEQUENCE [LARGE SCALE GENOMIC DNA]</scope>
    <source>
        <strain evidence="14 15">TWF154</strain>
    </source>
</reference>
<evidence type="ECO:0000256" key="1">
    <source>
        <dbReference type="ARBA" id="ARBA00000966"/>
    </source>
</evidence>
<dbReference type="CDD" id="cd07999">
    <property type="entry name" value="GH7_CBH_EG"/>
    <property type="match status" value="1"/>
</dbReference>
<keyword evidence="5 11" id="KW-0136">Cellulose degradation</keyword>
<feature type="chain" id="PRO_5034477162" description="Glucanase" evidence="12">
    <location>
        <begin position="23"/>
        <end position="469"/>
    </location>
</feature>
<dbReference type="PANTHER" id="PTHR33753">
    <property type="entry name" value="1,4-BETA-D-GLUCAN CELLOBIOHYDROLASE B"/>
    <property type="match status" value="1"/>
</dbReference>
<dbReference type="InterPro" id="IPR000254">
    <property type="entry name" value="CBD"/>
</dbReference>
<evidence type="ECO:0000256" key="7">
    <source>
        <dbReference type="ARBA" id="ARBA00023180"/>
    </source>
</evidence>
<dbReference type="InterPro" id="IPR001722">
    <property type="entry name" value="Glyco_hydro_7"/>
</dbReference>
<dbReference type="GO" id="GO:0008810">
    <property type="term" value="F:cellulase activity"/>
    <property type="evidence" value="ECO:0007669"/>
    <property type="project" value="UniProtKB-EC"/>
</dbReference>
<dbReference type="PANTHER" id="PTHR33753:SF1">
    <property type="entry name" value="ENDO-BETA-1,4-GLUCANASE CELB"/>
    <property type="match status" value="1"/>
</dbReference>
<dbReference type="PRINTS" id="PR00734">
    <property type="entry name" value="GLHYDRLASE7"/>
</dbReference>
<dbReference type="EMBL" id="SOZJ01000007">
    <property type="protein sequence ID" value="TGJ64584.1"/>
    <property type="molecule type" value="Genomic_DNA"/>
</dbReference>
<sequence>MAFKYAHKFSLAILLLPHLSIAQGPDTLTPEYHPKLPIYKCTKANGCLKQDTSVVLDWNTRSIHTISTGEPCKTSIGVDRRICPNQLTCFKQCVVEGLDYYAYGVSTSGDALQLSQFSQQFQDAPSPRVYLLGADGNYVLFKLKAQEITFEVDVSQLPCGENGALYLAEIMANGGKSTYTPGGANYGGAYCDAQCPHQDWKNGNLDAAGPSCCSEMDIFEANSQAVAFTPHPCVGNSCDKSGCGFNPYAAGHPNYWGPGKTVDTTKPITVVTQFLTDDGSPNGELTTIRRKYVQNGQEIASASVGGDIIQKDQCPSGEEYGGLVTLGKSFQRGMVLVFSIWNDPVENMNWLDSGNNGPCDPSEGSPENIRINYPYAKVKFSKIRYGEIDSTLNNNLLTSTTRISTTTMTKSTTPGPATQTHWGQCGGIGFPGPTICEGPEASSFRITTYHDKTPGVVAHVPNLSSVGPE</sequence>
<accession>A0A8H2DVB0</accession>
<evidence type="ECO:0000256" key="5">
    <source>
        <dbReference type="ARBA" id="ARBA00023001"/>
    </source>
</evidence>
<keyword evidence="4 11" id="KW-0378">Hydrolase</keyword>
<protein>
    <recommendedName>
        <fullName evidence="11">Glucanase</fullName>
        <ecNumber evidence="11">3.2.1.-</ecNumber>
    </recommendedName>
</protein>
<dbReference type="GO" id="GO:0030245">
    <property type="term" value="P:cellulose catabolic process"/>
    <property type="evidence" value="ECO:0007669"/>
    <property type="project" value="UniProtKB-KW"/>
</dbReference>
<dbReference type="Proteomes" id="UP000297595">
    <property type="component" value="Unassembled WGS sequence"/>
</dbReference>
<dbReference type="SUPFAM" id="SSF57180">
    <property type="entry name" value="Cellulose-binding domain"/>
    <property type="match status" value="1"/>
</dbReference>
<evidence type="ECO:0000313" key="14">
    <source>
        <dbReference type="EMBL" id="TGJ64584.1"/>
    </source>
</evidence>
<dbReference type="Gene3D" id="2.70.100.10">
    <property type="entry name" value="Glycoside hydrolase, family 7, domain"/>
    <property type="match status" value="1"/>
</dbReference>
<evidence type="ECO:0000256" key="12">
    <source>
        <dbReference type="SAM" id="SignalP"/>
    </source>
</evidence>
<gene>
    <name evidence="14" type="ORF">EYR41_010630</name>
</gene>